<accession>A0A939M130</accession>
<dbReference type="Pfam" id="PF13556">
    <property type="entry name" value="HTH_30"/>
    <property type="match status" value="1"/>
</dbReference>
<keyword evidence="4" id="KW-1185">Reference proteome</keyword>
<feature type="domain" description="PucR C-terminal helix-turn-helix" evidence="2">
    <location>
        <begin position="456"/>
        <end position="512"/>
    </location>
</feature>
<proteinExistence type="predicted"/>
<reference evidence="3" key="1">
    <citation type="submission" date="2021-03" db="EMBL/GenBank/DDBJ databases">
        <title>Leucobacter chromiisoli sp. nov., isolated from chromium-containing soil of chemical plant.</title>
        <authorList>
            <person name="Xu Z."/>
        </authorList>
    </citation>
    <scope>NUCLEOTIDE SEQUENCE</scope>
    <source>
        <strain evidence="3">A2</strain>
    </source>
</reference>
<dbReference type="Proteomes" id="UP000664398">
    <property type="component" value="Unassembled WGS sequence"/>
</dbReference>
<sequence length="532" mass="58516">MEQLRLAAAFPVGRLLDALEHLPEVFVTPRRPSPVHQIAIADDTDARPLEDLCRRARDEGADVLIVRGAPLPPTSSGALPLPVISVVPDTTVEALENRVRQLESEALSPRLLAEERARARIVDIVDRAAAQLDGHIIVEDQDFKMIAYSQLSSAVDEARRNAILQRQMPPDLQRVFNSQGVQASLLSGEDVVRAAADSDAGLGQRLIVAIRHRRRLVGTIWFARTTHDFDDGDVAVLQVAAEQMSVLLAETLRQREDEQIRRDDAATDLLRGREIESALSVLRETLAGPYEGAHVLTLAQLEPGRSGSPADLSDFRALADSTVRTMRSEALTVPLGDRLHIIHFGCSEPRESCTSENSRRISEQMAENLHRVNIRVAVGIGRHASSPQEIVDSAGSAEGVLMSLLRCGRAEISTVRESWAPLVLDSLLNVSRSFEETVPPEVFALLNASAPKHRELTRTIREALDHWGDVAGVAARLHVHQNTVRYRLQRFSSLSGVDLGDPPTRLALWALLTHFDLRRREQPGRTVSASSG</sequence>
<dbReference type="Pfam" id="PF01590">
    <property type="entry name" value="GAF"/>
    <property type="match status" value="1"/>
</dbReference>
<dbReference type="InterPro" id="IPR003018">
    <property type="entry name" value="GAF"/>
</dbReference>
<protein>
    <submittedName>
        <fullName evidence="3">Helix-turn-helix domain-containing protein</fullName>
    </submittedName>
</protein>
<name>A0A939M130_9MICO</name>
<dbReference type="InterPro" id="IPR025736">
    <property type="entry name" value="PucR_C-HTH_dom"/>
</dbReference>
<dbReference type="InterPro" id="IPR042070">
    <property type="entry name" value="PucR_C-HTH_sf"/>
</dbReference>
<dbReference type="PANTHER" id="PTHR33744:SF1">
    <property type="entry name" value="DNA-BINDING TRANSCRIPTIONAL ACTIVATOR ADER"/>
    <property type="match status" value="1"/>
</dbReference>
<dbReference type="RefSeq" id="WP_208047088.1">
    <property type="nucleotide sequence ID" value="NZ_JAGDYL010000049.1"/>
</dbReference>
<dbReference type="InterPro" id="IPR051448">
    <property type="entry name" value="CdaR-like_regulators"/>
</dbReference>
<dbReference type="EMBL" id="JAGDYL010000049">
    <property type="protein sequence ID" value="MBO1806638.1"/>
    <property type="molecule type" value="Genomic_DNA"/>
</dbReference>
<organism evidence="3 4">
    <name type="scientific">Leucobacter ruminantium</name>
    <dbReference type="NCBI Taxonomy" id="1289170"/>
    <lineage>
        <taxon>Bacteria</taxon>
        <taxon>Bacillati</taxon>
        <taxon>Actinomycetota</taxon>
        <taxon>Actinomycetes</taxon>
        <taxon>Micrococcales</taxon>
        <taxon>Microbacteriaceae</taxon>
        <taxon>Leucobacter</taxon>
    </lineage>
</organism>
<dbReference type="AlphaFoldDB" id="A0A939M130"/>
<evidence type="ECO:0000313" key="3">
    <source>
        <dbReference type="EMBL" id="MBO1806638.1"/>
    </source>
</evidence>
<evidence type="ECO:0000259" key="2">
    <source>
        <dbReference type="Pfam" id="PF13556"/>
    </source>
</evidence>
<gene>
    <name evidence="3" type="ORF">J4H91_15170</name>
</gene>
<dbReference type="PANTHER" id="PTHR33744">
    <property type="entry name" value="CARBOHYDRATE DIACID REGULATOR"/>
    <property type="match status" value="1"/>
</dbReference>
<feature type="domain" description="GAF" evidence="1">
    <location>
        <begin position="181"/>
        <end position="246"/>
    </location>
</feature>
<comment type="caution">
    <text evidence="3">The sequence shown here is derived from an EMBL/GenBank/DDBJ whole genome shotgun (WGS) entry which is preliminary data.</text>
</comment>
<evidence type="ECO:0000313" key="4">
    <source>
        <dbReference type="Proteomes" id="UP000664398"/>
    </source>
</evidence>
<dbReference type="Gene3D" id="1.10.10.2840">
    <property type="entry name" value="PucR C-terminal helix-turn-helix domain"/>
    <property type="match status" value="1"/>
</dbReference>
<evidence type="ECO:0000259" key="1">
    <source>
        <dbReference type="Pfam" id="PF01590"/>
    </source>
</evidence>